<organism evidence="9 10">
    <name type="scientific">Apodemus speciosus</name>
    <name type="common">Large Japanese field mouse</name>
    <dbReference type="NCBI Taxonomy" id="105296"/>
    <lineage>
        <taxon>Eukaryota</taxon>
        <taxon>Metazoa</taxon>
        <taxon>Chordata</taxon>
        <taxon>Craniata</taxon>
        <taxon>Vertebrata</taxon>
        <taxon>Euteleostomi</taxon>
        <taxon>Mammalia</taxon>
        <taxon>Eutheria</taxon>
        <taxon>Euarchontoglires</taxon>
        <taxon>Glires</taxon>
        <taxon>Rodentia</taxon>
        <taxon>Myomorpha</taxon>
        <taxon>Muroidea</taxon>
        <taxon>Muridae</taxon>
        <taxon>Murinae</taxon>
        <taxon>Apodemus</taxon>
    </lineage>
</organism>
<feature type="region of interest" description="Disordered" evidence="7">
    <location>
        <begin position="1110"/>
        <end position="1130"/>
    </location>
</feature>
<feature type="repeat" description="ANK" evidence="5">
    <location>
        <begin position="271"/>
        <end position="303"/>
    </location>
</feature>
<dbReference type="InterPro" id="IPR002110">
    <property type="entry name" value="Ankyrin_rpt"/>
</dbReference>
<evidence type="ECO:0000256" key="7">
    <source>
        <dbReference type="SAM" id="MobiDB-lite"/>
    </source>
</evidence>
<feature type="region of interest" description="Disordered" evidence="7">
    <location>
        <begin position="973"/>
        <end position="994"/>
    </location>
</feature>
<name>A0ABQ0EQG8_APOSI</name>
<feature type="compositionally biased region" description="Basic and acidic residues" evidence="7">
    <location>
        <begin position="506"/>
        <end position="542"/>
    </location>
</feature>
<dbReference type="Pfam" id="PF02205">
    <property type="entry name" value="WH2"/>
    <property type="match status" value="1"/>
</dbReference>
<protein>
    <submittedName>
        <fullName evidence="9">Espin</fullName>
    </submittedName>
</protein>
<keyword evidence="3" id="KW-1009">Hearing</keyword>
<evidence type="ECO:0000256" key="6">
    <source>
        <dbReference type="SAM" id="Coils"/>
    </source>
</evidence>
<feature type="compositionally biased region" description="Acidic residues" evidence="7">
    <location>
        <begin position="1326"/>
        <end position="1340"/>
    </location>
</feature>
<feature type="compositionally biased region" description="Polar residues" evidence="7">
    <location>
        <begin position="352"/>
        <end position="365"/>
    </location>
</feature>
<accession>A0ABQ0EQG8</accession>
<dbReference type="Proteomes" id="UP001623349">
    <property type="component" value="Unassembled WGS sequence"/>
</dbReference>
<reference evidence="9 10" key="1">
    <citation type="submission" date="2024-08" db="EMBL/GenBank/DDBJ databases">
        <title>The draft genome of Apodemus speciosus.</title>
        <authorList>
            <person name="Nabeshima K."/>
            <person name="Suzuki S."/>
            <person name="Onuma M."/>
        </authorList>
    </citation>
    <scope>NUCLEOTIDE SEQUENCE [LARGE SCALE GENOMIC DNA]</scope>
    <source>
        <strain evidence="9">IB14-021</strain>
    </source>
</reference>
<dbReference type="PROSITE" id="PS50088">
    <property type="entry name" value="ANK_REPEAT"/>
    <property type="match status" value="6"/>
</dbReference>
<dbReference type="Pfam" id="PF12796">
    <property type="entry name" value="Ank_2"/>
    <property type="match status" value="3"/>
</dbReference>
<feature type="compositionally biased region" description="Acidic residues" evidence="7">
    <location>
        <begin position="1296"/>
        <end position="1313"/>
    </location>
</feature>
<dbReference type="PROSITE" id="PS50297">
    <property type="entry name" value="ANK_REP_REGION"/>
    <property type="match status" value="6"/>
</dbReference>
<keyword evidence="10" id="KW-1185">Reference proteome</keyword>
<feature type="compositionally biased region" description="Basic and acidic residues" evidence="7">
    <location>
        <begin position="483"/>
        <end position="495"/>
    </location>
</feature>
<keyword evidence="6" id="KW-0175">Coiled coil</keyword>
<dbReference type="Gene3D" id="1.25.40.20">
    <property type="entry name" value="Ankyrin repeat-containing domain"/>
    <property type="match status" value="3"/>
</dbReference>
<evidence type="ECO:0000256" key="4">
    <source>
        <dbReference type="ARBA" id="ARBA00023043"/>
    </source>
</evidence>
<dbReference type="PROSITE" id="PS51082">
    <property type="entry name" value="WH2"/>
    <property type="match status" value="1"/>
</dbReference>
<feature type="region of interest" description="Disordered" evidence="7">
    <location>
        <begin position="414"/>
        <end position="742"/>
    </location>
</feature>
<dbReference type="SMART" id="SM00246">
    <property type="entry name" value="WH2"/>
    <property type="match status" value="1"/>
</dbReference>
<feature type="compositionally biased region" description="Low complexity" evidence="7">
    <location>
        <begin position="692"/>
        <end position="702"/>
    </location>
</feature>
<keyword evidence="2" id="KW-0677">Repeat</keyword>
<feature type="region of interest" description="Disordered" evidence="7">
    <location>
        <begin position="341"/>
        <end position="402"/>
    </location>
</feature>
<feature type="repeat" description="ANK" evidence="5">
    <location>
        <begin position="103"/>
        <end position="135"/>
    </location>
</feature>
<dbReference type="InterPro" id="IPR036770">
    <property type="entry name" value="Ankyrin_rpt-contain_sf"/>
</dbReference>
<comment type="subcellular location">
    <subcellularLocation>
        <location evidence="1">Cell projection</location>
        <location evidence="1">Stereocilium</location>
    </subcellularLocation>
</comment>
<feature type="compositionally biased region" description="Acidic residues" evidence="7">
    <location>
        <begin position="1271"/>
        <end position="1287"/>
    </location>
</feature>
<feature type="compositionally biased region" description="Pro residues" evidence="7">
    <location>
        <begin position="428"/>
        <end position="466"/>
    </location>
</feature>
<dbReference type="PANTHER" id="PTHR24153:SF14">
    <property type="entry name" value="ESPIN"/>
    <property type="match status" value="1"/>
</dbReference>
<evidence type="ECO:0000313" key="10">
    <source>
        <dbReference type="Proteomes" id="UP001623349"/>
    </source>
</evidence>
<dbReference type="PRINTS" id="PR01217">
    <property type="entry name" value="PRICHEXTENSN"/>
</dbReference>
<feature type="compositionally biased region" description="Polar residues" evidence="7">
    <location>
        <begin position="680"/>
        <end position="691"/>
    </location>
</feature>
<dbReference type="EMBL" id="BAAFST010000004">
    <property type="protein sequence ID" value="GAB1289293.1"/>
    <property type="molecule type" value="Genomic_DNA"/>
</dbReference>
<dbReference type="SMART" id="SM00248">
    <property type="entry name" value="ANK"/>
    <property type="match status" value="9"/>
</dbReference>
<feature type="repeat" description="ANK" evidence="5">
    <location>
        <begin position="69"/>
        <end position="102"/>
    </location>
</feature>
<dbReference type="InterPro" id="IPR003124">
    <property type="entry name" value="WH2_dom"/>
</dbReference>
<evidence type="ECO:0000313" key="9">
    <source>
        <dbReference type="EMBL" id="GAB1289293.1"/>
    </source>
</evidence>
<feature type="region of interest" description="Disordered" evidence="7">
    <location>
        <begin position="1025"/>
        <end position="1057"/>
    </location>
</feature>
<dbReference type="InterPro" id="IPR052420">
    <property type="entry name" value="Espin/Espin-like"/>
</dbReference>
<feature type="compositionally biased region" description="Polar residues" evidence="7">
    <location>
        <begin position="654"/>
        <end position="665"/>
    </location>
</feature>
<evidence type="ECO:0000259" key="8">
    <source>
        <dbReference type="PROSITE" id="PS51082"/>
    </source>
</evidence>
<feature type="repeat" description="ANK" evidence="5">
    <location>
        <begin position="205"/>
        <end position="227"/>
    </location>
</feature>
<feature type="compositionally biased region" description="Pro residues" evidence="7">
    <location>
        <begin position="601"/>
        <end position="624"/>
    </location>
</feature>
<feature type="domain" description="WH2" evidence="8">
    <location>
        <begin position="664"/>
        <end position="681"/>
    </location>
</feature>
<feature type="region of interest" description="Disordered" evidence="7">
    <location>
        <begin position="1264"/>
        <end position="1389"/>
    </location>
</feature>
<feature type="repeat" description="ANK" evidence="5">
    <location>
        <begin position="239"/>
        <end position="267"/>
    </location>
</feature>
<gene>
    <name evidence="9" type="ORF">APTSU1_000452300</name>
</gene>
<dbReference type="PANTHER" id="PTHR24153">
    <property type="entry name" value="ESPIN"/>
    <property type="match status" value="1"/>
</dbReference>
<evidence type="ECO:0000256" key="3">
    <source>
        <dbReference type="ARBA" id="ARBA00022740"/>
    </source>
</evidence>
<evidence type="ECO:0000256" key="5">
    <source>
        <dbReference type="PROSITE-ProRule" id="PRU00023"/>
    </source>
</evidence>
<keyword evidence="4 5" id="KW-0040">ANK repeat</keyword>
<dbReference type="SUPFAM" id="SSF48403">
    <property type="entry name" value="Ankyrin repeat"/>
    <property type="match status" value="1"/>
</dbReference>
<feature type="coiled-coil region" evidence="6">
    <location>
        <begin position="824"/>
        <end position="860"/>
    </location>
</feature>
<proteinExistence type="predicted"/>
<sequence>MALEQALQAARQGDLDVLRSLHAAGLLGPSLRDPLDALPVHHAARSGKLHCLRYLVEEVALPAVSRARNGATPAHDAAATGYLSCLQWLLTQGGCRVQEKDNSGATVLHLAARFGHPDVVNWLLYQGGANSAITTDTGALPIHYAAAKGDLPSMKLLVGHYPEGVNAQTNNGATPLYLACQEGHLEVTKYLVQECSADPHLRAQDGMTPLHAAAQMGHNPVLVWLVSFAEVSFSEQDHDGATAMHFAASRGHTKVLSWLLLHGAEISQDLWGGTPLHDAAENGELECCQILAVNGAGLDVRDHDGYTAADLAEFNGHTHCARYLRTVQTLSLEHRVLSRDPSMDLEAKQPDSGMSSPNTTMSVQPLTFDLGSPTSTLSNYDSCSSSHSSSKGQRSTRGVPGARAADLQSYMDMLNPESSLPRSKLGKPSPPPPPPPPPPSSPPPPPPPPGTQVPPPPPDYPAPSPPVGLHLDNIYMQTKNKLRHVEVDSLKKEPSSGDGHSGLLRQDSELLLKQDPELLLRQDSEQRRHNTGLRRQDSDRKQRSFSKQPSTGDYYRQLGRSPGSRWPHARAWPTARRCAAPLPGNHVHNGCSADSKASRELPPPPPPPPLPEALSSPPPAPPLPIEGAGAACGQRRSSSSTGKVRVLRHRKSTKSFNMMSPTGDNSELLAEIKAGKSLKPTPQSKGLTTVFSGSGQPASQPESPQPPVSPAPSRARSPTPPASGPQPLLNGSVVPAPPATPAPGVHLDVEALIPTLDEQGRPIPEWKRQVMVRKMQQKMQEEEEQRRKLTAASSCCYPPEGWRYSQEHNAILGPFGELMTEADILRIEQQIENLQVLHKAKKLEARLEQLELELEQLLPISAALSAPRFTVDPRRMHGRAANLPAWCSKISTLLKSMATLLAALGGRPAHLAELLAADTGQPLAPLPDAPSRPGPLCLGRSHSLSWCREAVAREILECGVSVQDLRAAYERRSQGAAPAHSLRRKLPQPASTLDREPILEEDYVAIGSSEPRAAVANGLRATEEPLDTLDSSEPWHQEDALPEPEQLASRPPLSTELPGVQDYIDMRKERIVYLFLEHWRKWTFQGPGRHAQARLRRLLPRVVASGAGPLPEAEDILQQQPADEDSDRGPEERLLQLLKQRQVVGKLLGHWRSLLRQVPARQASGSELTHGLYWPEHFLPPLDGGAPRSYDSLTLDLFMLGYFQLLEMGLSREERKFRHLLCYEMFDRLGSHPWALIRQFHRAVLEEVEAGTRSWNDGFEDLRRQFFGDSPEPEPAPEETQEEEEEEREKKQDQEGEKEEEEKEKLEEEEEKREEEKDREKKGEEEEKEEREEREEEPTEESAPSQDPPEDQSEDPTPAQPPLPPAAPPPTSDPPSSEPPAEEPLELVSEMGEFSNEAICRYIDRSFSFWKEKEAELFDI</sequence>
<feature type="compositionally biased region" description="Basic and acidic residues" evidence="7">
    <location>
        <begin position="1314"/>
        <end position="1325"/>
    </location>
</feature>
<dbReference type="Pfam" id="PF13637">
    <property type="entry name" value="Ank_4"/>
    <property type="match status" value="1"/>
</dbReference>
<feature type="compositionally biased region" description="Low complexity" evidence="7">
    <location>
        <begin position="377"/>
        <end position="396"/>
    </location>
</feature>
<feature type="repeat" description="ANK" evidence="5">
    <location>
        <begin position="171"/>
        <end position="193"/>
    </location>
</feature>
<evidence type="ECO:0000256" key="2">
    <source>
        <dbReference type="ARBA" id="ARBA00022737"/>
    </source>
</evidence>
<feature type="compositionally biased region" description="Pro residues" evidence="7">
    <location>
        <begin position="1358"/>
        <end position="1378"/>
    </location>
</feature>
<evidence type="ECO:0000256" key="1">
    <source>
        <dbReference type="ARBA" id="ARBA00004645"/>
    </source>
</evidence>
<comment type="caution">
    <text evidence="9">The sequence shown here is derived from an EMBL/GenBank/DDBJ whole genome shotgun (WGS) entry which is preliminary data.</text>
</comment>